<sequence length="161" mass="17549">MYVVNGKCWNIRGLGFCTRSDSIAQVVCSNTDGIYCLKEDADWPYGGSQQVEICELSYDNVIAAQPSFIPISTLASTEGPPKPTLSSTNVRSNDFPSKGLDAGGIAAIFFALLVGQQRSEQIRKGTLLPIVNKKLPNAPLDNGKGVTYQNPPTYYEQLKER</sequence>
<gene>
    <name evidence="1" type="ORF">SPELUC_LOCUS4752</name>
</gene>
<name>A0ACA9LMP4_9GLOM</name>
<reference evidence="1" key="1">
    <citation type="submission" date="2021-06" db="EMBL/GenBank/DDBJ databases">
        <authorList>
            <person name="Kallberg Y."/>
            <person name="Tangrot J."/>
            <person name="Rosling A."/>
        </authorList>
    </citation>
    <scope>NUCLEOTIDE SEQUENCE</scope>
    <source>
        <strain evidence="1">28 12/20/2015</strain>
    </source>
</reference>
<keyword evidence="2" id="KW-1185">Reference proteome</keyword>
<accession>A0ACA9LMP4</accession>
<organism evidence="1 2">
    <name type="scientific">Cetraspora pellucida</name>
    <dbReference type="NCBI Taxonomy" id="1433469"/>
    <lineage>
        <taxon>Eukaryota</taxon>
        <taxon>Fungi</taxon>
        <taxon>Fungi incertae sedis</taxon>
        <taxon>Mucoromycota</taxon>
        <taxon>Glomeromycotina</taxon>
        <taxon>Glomeromycetes</taxon>
        <taxon>Diversisporales</taxon>
        <taxon>Gigasporaceae</taxon>
        <taxon>Cetraspora</taxon>
    </lineage>
</organism>
<dbReference type="EMBL" id="CAJVPW010004387">
    <property type="protein sequence ID" value="CAG8539808.1"/>
    <property type="molecule type" value="Genomic_DNA"/>
</dbReference>
<protein>
    <submittedName>
        <fullName evidence="1">9121_t:CDS:1</fullName>
    </submittedName>
</protein>
<evidence type="ECO:0000313" key="1">
    <source>
        <dbReference type="EMBL" id="CAG8539808.1"/>
    </source>
</evidence>
<comment type="caution">
    <text evidence="1">The sequence shown here is derived from an EMBL/GenBank/DDBJ whole genome shotgun (WGS) entry which is preliminary data.</text>
</comment>
<proteinExistence type="predicted"/>
<dbReference type="Proteomes" id="UP000789366">
    <property type="component" value="Unassembled WGS sequence"/>
</dbReference>
<evidence type="ECO:0000313" key="2">
    <source>
        <dbReference type="Proteomes" id="UP000789366"/>
    </source>
</evidence>